<dbReference type="KEGG" id="tcu:Tcur_4642"/>
<evidence type="ECO:0000313" key="4">
    <source>
        <dbReference type="Proteomes" id="UP000001918"/>
    </source>
</evidence>
<dbReference type="AlphaFoldDB" id="D1A665"/>
<feature type="transmembrane region" description="Helical" evidence="2">
    <location>
        <begin position="7"/>
        <end position="30"/>
    </location>
</feature>
<proteinExistence type="predicted"/>
<name>D1A665_THECD</name>
<feature type="region of interest" description="Disordered" evidence="1">
    <location>
        <begin position="62"/>
        <end position="100"/>
    </location>
</feature>
<keyword evidence="2" id="KW-0812">Transmembrane</keyword>
<accession>D1A665</accession>
<evidence type="ECO:0000256" key="2">
    <source>
        <dbReference type="SAM" id="Phobius"/>
    </source>
</evidence>
<keyword evidence="2" id="KW-1133">Transmembrane helix</keyword>
<dbReference type="Proteomes" id="UP000001918">
    <property type="component" value="Chromosome"/>
</dbReference>
<protein>
    <submittedName>
        <fullName evidence="3">Uncharacterized protein</fullName>
    </submittedName>
</protein>
<dbReference type="STRING" id="471852.Tcur_4642"/>
<dbReference type="EMBL" id="CP001738">
    <property type="protein sequence ID" value="ACZ00164.1"/>
    <property type="molecule type" value="Genomic_DNA"/>
</dbReference>
<evidence type="ECO:0000256" key="1">
    <source>
        <dbReference type="SAM" id="MobiDB-lite"/>
    </source>
</evidence>
<gene>
    <name evidence="3" type="ordered locus">Tcur_4642</name>
</gene>
<sequence length="100" mass="10023">MTRRGLVWAGTALLMAALIGLGAYFATVGLDKADKWASVIGVFIAIIGLAVAVAGLFTGQNTTEQAPPQVSASGERSVAIGGDNTGTISTGDGTTNTRSP</sequence>
<organism evidence="3 4">
    <name type="scientific">Thermomonospora curvata (strain ATCC 19995 / DSM 43183 / JCM 3096 / KCTC 9072 / NBRC 15933 / NCIMB 10081 / Henssen B9)</name>
    <dbReference type="NCBI Taxonomy" id="471852"/>
    <lineage>
        <taxon>Bacteria</taxon>
        <taxon>Bacillati</taxon>
        <taxon>Actinomycetota</taxon>
        <taxon>Actinomycetes</taxon>
        <taxon>Streptosporangiales</taxon>
        <taxon>Thermomonosporaceae</taxon>
        <taxon>Thermomonospora</taxon>
    </lineage>
</organism>
<reference evidence="3 4" key="1">
    <citation type="journal article" date="2011" name="Stand. Genomic Sci.">
        <title>Complete genome sequence of Thermomonospora curvata type strain (B9).</title>
        <authorList>
            <person name="Chertkov O."/>
            <person name="Sikorski J."/>
            <person name="Nolan M."/>
            <person name="Lapidus A."/>
            <person name="Lucas S."/>
            <person name="Del Rio T.G."/>
            <person name="Tice H."/>
            <person name="Cheng J.F."/>
            <person name="Goodwin L."/>
            <person name="Pitluck S."/>
            <person name="Liolios K."/>
            <person name="Ivanova N."/>
            <person name="Mavromatis K."/>
            <person name="Mikhailova N."/>
            <person name="Ovchinnikova G."/>
            <person name="Pati A."/>
            <person name="Chen A."/>
            <person name="Palaniappan K."/>
            <person name="Djao O.D."/>
            <person name="Land M."/>
            <person name="Hauser L."/>
            <person name="Chang Y.J."/>
            <person name="Jeffries C.D."/>
            <person name="Brettin T."/>
            <person name="Han C."/>
            <person name="Detter J.C."/>
            <person name="Rohde M."/>
            <person name="Goker M."/>
            <person name="Woyke T."/>
            <person name="Bristow J."/>
            <person name="Eisen J.A."/>
            <person name="Markowitz V."/>
            <person name="Hugenholtz P."/>
            <person name="Klenk H.P."/>
            <person name="Kyrpides N.C."/>
        </authorList>
    </citation>
    <scope>NUCLEOTIDE SEQUENCE [LARGE SCALE GENOMIC DNA]</scope>
    <source>
        <strain evidence="4">ATCC 19995 / DSM 43183 / JCM 3096 / KCTC 9072 / NBRC 15933 / NCIMB 10081 / Henssen B9</strain>
    </source>
</reference>
<feature type="compositionally biased region" description="Polar residues" evidence="1">
    <location>
        <begin position="85"/>
        <end position="100"/>
    </location>
</feature>
<evidence type="ECO:0000313" key="3">
    <source>
        <dbReference type="EMBL" id="ACZ00164.1"/>
    </source>
</evidence>
<feature type="compositionally biased region" description="Polar residues" evidence="1">
    <location>
        <begin position="62"/>
        <end position="74"/>
    </location>
</feature>
<dbReference type="HOGENOM" id="CLU_2304698_0_0_11"/>
<feature type="transmembrane region" description="Helical" evidence="2">
    <location>
        <begin position="36"/>
        <end position="57"/>
    </location>
</feature>
<keyword evidence="2" id="KW-0472">Membrane</keyword>
<keyword evidence="4" id="KW-1185">Reference proteome</keyword>
<dbReference type="eggNOG" id="ENOG5031WM3">
    <property type="taxonomic scope" value="Bacteria"/>
</dbReference>